<dbReference type="RefSeq" id="WP_093170281.1">
    <property type="nucleotide sequence ID" value="NZ_FNCN01000008.1"/>
</dbReference>
<reference evidence="1 2" key="1">
    <citation type="submission" date="2016-10" db="EMBL/GenBank/DDBJ databases">
        <authorList>
            <person name="de Groot N.N."/>
        </authorList>
    </citation>
    <scope>NUCLEOTIDE SEQUENCE [LARGE SCALE GENOMIC DNA]</scope>
    <source>
        <strain evidence="1 2">CPCC 201354</strain>
    </source>
</reference>
<dbReference type="InterPro" id="IPR013078">
    <property type="entry name" value="His_Pase_superF_clade-1"/>
</dbReference>
<dbReference type="SMART" id="SM00855">
    <property type="entry name" value="PGAM"/>
    <property type="match status" value="1"/>
</dbReference>
<gene>
    <name evidence="1" type="ORF">SAMN05421505_108209</name>
</gene>
<keyword evidence="2" id="KW-1185">Reference proteome</keyword>
<sequence length="215" mass="23741">MIVTELIFVRHGQAQCNADGVVGGPRTCTGLTDLGRRQMILAAERLAISHQRRPFTHLYAGPRPRLQESGSILAQAIGLPLVIANGLDGPRHGDADGKPWYEVKTAFRGGSHVHPDLPWAPGSDTWNGYLQRVGTVLSSLIRDHQGGRVLLAAHGETVLAAHTLLLRLRPDLTAGFTVDHASLTHWQLHRNRFDDERWMLYTHNDTAHLPDQEAS</sequence>
<dbReference type="Pfam" id="PF00300">
    <property type="entry name" value="His_Phos_1"/>
    <property type="match status" value="1"/>
</dbReference>
<dbReference type="Proteomes" id="UP000198923">
    <property type="component" value="Unassembled WGS sequence"/>
</dbReference>
<dbReference type="Gene3D" id="3.40.50.1240">
    <property type="entry name" value="Phosphoglycerate mutase-like"/>
    <property type="match status" value="1"/>
</dbReference>
<evidence type="ECO:0000313" key="1">
    <source>
        <dbReference type="EMBL" id="SDG83961.1"/>
    </source>
</evidence>
<name>A0A1G7XIT8_9ACTN</name>
<evidence type="ECO:0000313" key="2">
    <source>
        <dbReference type="Proteomes" id="UP000198923"/>
    </source>
</evidence>
<dbReference type="InterPro" id="IPR029033">
    <property type="entry name" value="His_PPase_superfam"/>
</dbReference>
<protein>
    <submittedName>
        <fullName evidence="1">Probable phosphoglycerate mutase</fullName>
    </submittedName>
</protein>
<accession>A0A1G7XIT8</accession>
<dbReference type="CDD" id="cd07067">
    <property type="entry name" value="HP_PGM_like"/>
    <property type="match status" value="1"/>
</dbReference>
<dbReference type="STRING" id="504805.SAMN05421505_108209"/>
<dbReference type="AlphaFoldDB" id="A0A1G7XIT8"/>
<dbReference type="EMBL" id="FNCN01000008">
    <property type="protein sequence ID" value="SDG83961.1"/>
    <property type="molecule type" value="Genomic_DNA"/>
</dbReference>
<proteinExistence type="predicted"/>
<dbReference type="SUPFAM" id="SSF53254">
    <property type="entry name" value="Phosphoglycerate mutase-like"/>
    <property type="match status" value="1"/>
</dbReference>
<dbReference type="OrthoDB" id="3628970at2"/>
<organism evidence="1 2">
    <name type="scientific">Sinosporangium album</name>
    <dbReference type="NCBI Taxonomy" id="504805"/>
    <lineage>
        <taxon>Bacteria</taxon>
        <taxon>Bacillati</taxon>
        <taxon>Actinomycetota</taxon>
        <taxon>Actinomycetes</taxon>
        <taxon>Streptosporangiales</taxon>
        <taxon>Streptosporangiaceae</taxon>
        <taxon>Sinosporangium</taxon>
    </lineage>
</organism>